<comment type="caution">
    <text evidence="1">The sequence shown here is derived from an EMBL/GenBank/DDBJ whole genome shotgun (WGS) entry which is preliminary data.</text>
</comment>
<name>A0AAN8GAM8_TRICO</name>
<organism evidence="1 2">
    <name type="scientific">Trichostrongylus colubriformis</name>
    <name type="common">Black scour worm</name>
    <dbReference type="NCBI Taxonomy" id="6319"/>
    <lineage>
        <taxon>Eukaryota</taxon>
        <taxon>Metazoa</taxon>
        <taxon>Ecdysozoa</taxon>
        <taxon>Nematoda</taxon>
        <taxon>Chromadorea</taxon>
        <taxon>Rhabditida</taxon>
        <taxon>Rhabditina</taxon>
        <taxon>Rhabditomorpha</taxon>
        <taxon>Strongyloidea</taxon>
        <taxon>Trichostrongylidae</taxon>
        <taxon>Trichostrongylus</taxon>
    </lineage>
</organism>
<evidence type="ECO:0000313" key="1">
    <source>
        <dbReference type="EMBL" id="KAK5980618.1"/>
    </source>
</evidence>
<sequence>CWTVFYGRFRLTVLLQNILSVEPAFVGPSFMVAFA</sequence>
<reference evidence="1 2" key="1">
    <citation type="submission" date="2019-10" db="EMBL/GenBank/DDBJ databases">
        <title>Assembly and Annotation for the nematode Trichostrongylus colubriformis.</title>
        <authorList>
            <person name="Martin J."/>
        </authorList>
    </citation>
    <scope>NUCLEOTIDE SEQUENCE [LARGE SCALE GENOMIC DNA]</scope>
    <source>
        <strain evidence="1">G859</strain>
        <tissue evidence="1">Whole worm</tissue>
    </source>
</reference>
<protein>
    <submittedName>
        <fullName evidence="1">Uncharacterized protein</fullName>
    </submittedName>
</protein>
<gene>
    <name evidence="1" type="ORF">GCK32_015702</name>
</gene>
<dbReference type="Proteomes" id="UP001331761">
    <property type="component" value="Unassembled WGS sequence"/>
</dbReference>
<feature type="non-terminal residue" evidence="1">
    <location>
        <position position="1"/>
    </location>
</feature>
<dbReference type="EMBL" id="WIXE01007213">
    <property type="protein sequence ID" value="KAK5980618.1"/>
    <property type="molecule type" value="Genomic_DNA"/>
</dbReference>
<keyword evidence="2" id="KW-1185">Reference proteome</keyword>
<dbReference type="AlphaFoldDB" id="A0AAN8GAM8"/>
<accession>A0AAN8GAM8</accession>
<proteinExistence type="predicted"/>
<evidence type="ECO:0000313" key="2">
    <source>
        <dbReference type="Proteomes" id="UP001331761"/>
    </source>
</evidence>